<accession>A0AAN5CI51</accession>
<keyword evidence="7 11" id="KW-1133">Transmembrane helix</keyword>
<protein>
    <submittedName>
        <fullName evidence="12">Uncharacterized protein</fullName>
    </submittedName>
</protein>
<comment type="subcellular location">
    <subcellularLocation>
        <location evidence="1">Cell membrane</location>
        <topology evidence="1">Multi-pass membrane protein</topology>
    </subcellularLocation>
</comment>
<dbReference type="Proteomes" id="UP001328107">
    <property type="component" value="Unassembled WGS sequence"/>
</dbReference>
<keyword evidence="13" id="KW-1185">Reference proteome</keyword>
<dbReference type="PANTHER" id="PTHR21522:SF43">
    <property type="entry name" value="OTOPETRIN-2"/>
    <property type="match status" value="1"/>
</dbReference>
<dbReference type="InterPro" id="IPR004878">
    <property type="entry name" value="Otopetrin"/>
</dbReference>
<keyword evidence="3" id="KW-0813">Transport</keyword>
<evidence type="ECO:0000256" key="11">
    <source>
        <dbReference type="SAM" id="Phobius"/>
    </source>
</evidence>
<feature type="transmembrane region" description="Helical" evidence="11">
    <location>
        <begin position="38"/>
        <end position="64"/>
    </location>
</feature>
<dbReference type="GO" id="GO:0015252">
    <property type="term" value="F:proton channel activity"/>
    <property type="evidence" value="ECO:0007669"/>
    <property type="project" value="InterPro"/>
</dbReference>
<sequence>SSLPGCYIGLVIFILGAVTGIAYYGWQMHEDRRKYLVLGGFEIFCFVCCLLAVFMATLCMRSLVKSSHRHAEPVEIYLLFEAFCGEIVWCTAELARYIEIGGDVIILVVVLVRLVHVFTQTWFILIAFELVASESSGARALRGRQCVAFLLMTNLALLIFHIIESMTDGFGYVNSSMSNYTYVKLLAGPMIAFYRFHCSVCLAEVWKATFS</sequence>
<evidence type="ECO:0000256" key="4">
    <source>
        <dbReference type="ARBA" id="ARBA00022475"/>
    </source>
</evidence>
<keyword evidence="9 11" id="KW-0472">Membrane</keyword>
<name>A0AAN5CI51_9BILA</name>
<evidence type="ECO:0000256" key="2">
    <source>
        <dbReference type="ARBA" id="ARBA00006513"/>
    </source>
</evidence>
<keyword evidence="10" id="KW-0407">Ion channel</keyword>
<dbReference type="GO" id="GO:0005886">
    <property type="term" value="C:plasma membrane"/>
    <property type="evidence" value="ECO:0007669"/>
    <property type="project" value="UniProtKB-SubCell"/>
</dbReference>
<feature type="transmembrane region" description="Helical" evidence="11">
    <location>
        <begin position="7"/>
        <end position="26"/>
    </location>
</feature>
<gene>
    <name evidence="12" type="ORF">PMAYCL1PPCAC_15050</name>
</gene>
<feature type="transmembrane region" description="Helical" evidence="11">
    <location>
        <begin position="104"/>
        <end position="125"/>
    </location>
</feature>
<evidence type="ECO:0000256" key="10">
    <source>
        <dbReference type="ARBA" id="ARBA00023303"/>
    </source>
</evidence>
<organism evidence="12 13">
    <name type="scientific">Pristionchus mayeri</name>
    <dbReference type="NCBI Taxonomy" id="1317129"/>
    <lineage>
        <taxon>Eukaryota</taxon>
        <taxon>Metazoa</taxon>
        <taxon>Ecdysozoa</taxon>
        <taxon>Nematoda</taxon>
        <taxon>Chromadorea</taxon>
        <taxon>Rhabditida</taxon>
        <taxon>Rhabditina</taxon>
        <taxon>Diplogasteromorpha</taxon>
        <taxon>Diplogasteroidea</taxon>
        <taxon>Neodiplogasteridae</taxon>
        <taxon>Pristionchus</taxon>
    </lineage>
</organism>
<evidence type="ECO:0000256" key="8">
    <source>
        <dbReference type="ARBA" id="ARBA00023065"/>
    </source>
</evidence>
<dbReference type="Pfam" id="PF03189">
    <property type="entry name" value="Otopetrin"/>
    <property type="match status" value="1"/>
</dbReference>
<feature type="non-terminal residue" evidence="12">
    <location>
        <position position="1"/>
    </location>
</feature>
<comment type="similarity">
    <text evidence="2">Belongs to the otopetrin family.</text>
</comment>
<comment type="caution">
    <text evidence="12">The sequence shown here is derived from an EMBL/GenBank/DDBJ whole genome shotgun (WGS) entry which is preliminary data.</text>
</comment>
<dbReference type="PANTHER" id="PTHR21522">
    <property type="entry name" value="PROTON CHANNEL OTOP"/>
    <property type="match status" value="1"/>
</dbReference>
<feature type="transmembrane region" description="Helical" evidence="11">
    <location>
        <begin position="146"/>
        <end position="163"/>
    </location>
</feature>
<feature type="non-terminal residue" evidence="12">
    <location>
        <position position="211"/>
    </location>
</feature>
<evidence type="ECO:0000313" key="13">
    <source>
        <dbReference type="Proteomes" id="UP001328107"/>
    </source>
</evidence>
<evidence type="ECO:0000256" key="6">
    <source>
        <dbReference type="ARBA" id="ARBA00022781"/>
    </source>
</evidence>
<evidence type="ECO:0000256" key="3">
    <source>
        <dbReference type="ARBA" id="ARBA00022448"/>
    </source>
</evidence>
<evidence type="ECO:0000256" key="7">
    <source>
        <dbReference type="ARBA" id="ARBA00022989"/>
    </source>
</evidence>
<dbReference type="AlphaFoldDB" id="A0AAN5CI51"/>
<keyword evidence="5 11" id="KW-0812">Transmembrane</keyword>
<evidence type="ECO:0000256" key="1">
    <source>
        <dbReference type="ARBA" id="ARBA00004651"/>
    </source>
</evidence>
<keyword evidence="4" id="KW-1003">Cell membrane</keyword>
<evidence type="ECO:0000256" key="9">
    <source>
        <dbReference type="ARBA" id="ARBA00023136"/>
    </source>
</evidence>
<proteinExistence type="inferred from homology"/>
<reference evidence="13" key="1">
    <citation type="submission" date="2022-10" db="EMBL/GenBank/DDBJ databases">
        <title>Genome assembly of Pristionchus species.</title>
        <authorList>
            <person name="Yoshida K."/>
            <person name="Sommer R.J."/>
        </authorList>
    </citation>
    <scope>NUCLEOTIDE SEQUENCE [LARGE SCALE GENOMIC DNA]</scope>
    <source>
        <strain evidence="13">RS5460</strain>
    </source>
</reference>
<keyword evidence="6" id="KW-0375">Hydrogen ion transport</keyword>
<dbReference type="EMBL" id="BTRK01000004">
    <property type="protein sequence ID" value="GMR44855.1"/>
    <property type="molecule type" value="Genomic_DNA"/>
</dbReference>
<keyword evidence="8" id="KW-0406">Ion transport</keyword>
<evidence type="ECO:0000313" key="12">
    <source>
        <dbReference type="EMBL" id="GMR44855.1"/>
    </source>
</evidence>
<evidence type="ECO:0000256" key="5">
    <source>
        <dbReference type="ARBA" id="ARBA00022692"/>
    </source>
</evidence>